<dbReference type="Proteomes" id="UP000557217">
    <property type="component" value="Unassembled WGS sequence"/>
</dbReference>
<dbReference type="InterPro" id="IPR001633">
    <property type="entry name" value="EAL_dom"/>
</dbReference>
<dbReference type="SUPFAM" id="SSF141868">
    <property type="entry name" value="EAL domain-like"/>
    <property type="match status" value="1"/>
</dbReference>
<dbReference type="SUPFAM" id="SSF109604">
    <property type="entry name" value="HD-domain/PDEase-like"/>
    <property type="match status" value="1"/>
</dbReference>
<dbReference type="SMART" id="SM00052">
    <property type="entry name" value="EAL"/>
    <property type="match status" value="1"/>
</dbReference>
<feature type="domain" description="EAL" evidence="1">
    <location>
        <begin position="1"/>
        <end position="210"/>
    </location>
</feature>
<dbReference type="PROSITE" id="PS51833">
    <property type="entry name" value="HDOD"/>
    <property type="match status" value="1"/>
</dbReference>
<dbReference type="AlphaFoldDB" id="A0A840PU48"/>
<dbReference type="EMBL" id="JACHGZ010000021">
    <property type="protein sequence ID" value="MBB5149463.1"/>
    <property type="molecule type" value="Genomic_DNA"/>
</dbReference>
<name>A0A840PU48_URETH</name>
<keyword evidence="4" id="KW-1185">Reference proteome</keyword>
<organism evidence="3 4">
    <name type="scientific">Ureibacillus thermosphaericus</name>
    <dbReference type="NCBI Taxonomy" id="51173"/>
    <lineage>
        <taxon>Bacteria</taxon>
        <taxon>Bacillati</taxon>
        <taxon>Bacillota</taxon>
        <taxon>Bacilli</taxon>
        <taxon>Bacillales</taxon>
        <taxon>Caryophanaceae</taxon>
        <taxon>Ureibacillus</taxon>
    </lineage>
</organism>
<dbReference type="Gene3D" id="3.20.20.450">
    <property type="entry name" value="EAL domain"/>
    <property type="match status" value="1"/>
</dbReference>
<evidence type="ECO:0000313" key="3">
    <source>
        <dbReference type="EMBL" id="MBB5149463.1"/>
    </source>
</evidence>
<comment type="caution">
    <text evidence="3">The sequence shown here is derived from an EMBL/GenBank/DDBJ whole genome shotgun (WGS) entry which is preliminary data.</text>
</comment>
<dbReference type="PIRSF" id="PIRSF003180">
    <property type="entry name" value="DiGMPpdiest_YuxH"/>
    <property type="match status" value="1"/>
</dbReference>
<dbReference type="InterPro" id="IPR014408">
    <property type="entry name" value="dGMP_Pdiesterase_EAL/HD-GYP"/>
</dbReference>
<dbReference type="Gene3D" id="1.10.3210.10">
    <property type="entry name" value="Hypothetical protein af1432"/>
    <property type="match status" value="1"/>
</dbReference>
<dbReference type="PANTHER" id="PTHR33525">
    <property type="match status" value="1"/>
</dbReference>
<dbReference type="Pfam" id="PF00563">
    <property type="entry name" value="EAL"/>
    <property type="match status" value="1"/>
</dbReference>
<protein>
    <submittedName>
        <fullName evidence="3">EAL and modified HD-GYP domain-containing signal transduction protein</fullName>
    </submittedName>
</protein>
<dbReference type="PROSITE" id="PS50883">
    <property type="entry name" value="EAL"/>
    <property type="match status" value="1"/>
</dbReference>
<sequence length="409" mass="47306">MEVLVGRQPIFNTHEEVVAYELLYRRNESNQFEQVDSDNATIQVLKNSVFTIGMNELTNGLPGFVNFTENLLMTNNIIDLIDPSTFVIEILEDVPITDQLIMRIVELRNRGFTIALDDFVLRQNIEYYNTLFANVDIIKVDFLSTPKSGRAIIEERVKNFFPHIQLLAEKVENRTQFEEAKAANYSLFQGYFFEQPQIIKSVDIPMNMLQYFEVMSLLKEENSNVQEIAEKIEQNISITYKLLQLINNISRKKSKVRSVKQAIVMLGLIELRKFLYLLAVDEGLADEPSDVYIELMRTSIFRAKICELLARKKNKQNYSEYYLVGMFSLIDTILQRPIQLIVQQLPFSEVVIETICGRETEMTIYLQLSIALTKMDLEKANQLAKELGISTADLGYIYRMALEYTKSSI</sequence>
<accession>A0A840PU48</accession>
<reference evidence="3 4" key="1">
    <citation type="submission" date="2020-08" db="EMBL/GenBank/DDBJ databases">
        <title>Genomic Encyclopedia of Type Strains, Phase IV (KMG-IV): sequencing the most valuable type-strain genomes for metagenomic binning, comparative biology and taxonomic classification.</title>
        <authorList>
            <person name="Goeker M."/>
        </authorList>
    </citation>
    <scope>NUCLEOTIDE SEQUENCE [LARGE SCALE GENOMIC DNA]</scope>
    <source>
        <strain evidence="3 4">DSM 10633</strain>
    </source>
</reference>
<dbReference type="InterPro" id="IPR035919">
    <property type="entry name" value="EAL_sf"/>
</dbReference>
<dbReference type="Pfam" id="PF08668">
    <property type="entry name" value="HDOD"/>
    <property type="match status" value="1"/>
</dbReference>
<evidence type="ECO:0000259" key="1">
    <source>
        <dbReference type="PROSITE" id="PS50883"/>
    </source>
</evidence>
<evidence type="ECO:0000313" key="4">
    <source>
        <dbReference type="Proteomes" id="UP000557217"/>
    </source>
</evidence>
<proteinExistence type="predicted"/>
<dbReference type="PANTHER" id="PTHR33525:SF4">
    <property type="entry name" value="CYCLIC DI-GMP PHOSPHODIESTERASE CDGJ"/>
    <property type="match status" value="1"/>
</dbReference>
<evidence type="ECO:0000259" key="2">
    <source>
        <dbReference type="PROSITE" id="PS51833"/>
    </source>
</evidence>
<dbReference type="InterPro" id="IPR052340">
    <property type="entry name" value="RNase_Y/CdgJ"/>
</dbReference>
<dbReference type="InterPro" id="IPR013976">
    <property type="entry name" value="HDOD"/>
</dbReference>
<gene>
    <name evidence="3" type="ORF">HNR36_001853</name>
</gene>
<dbReference type="RefSeq" id="WP_168412533.1">
    <property type="nucleotide sequence ID" value="NZ_JAAXPW010000024.1"/>
</dbReference>
<feature type="domain" description="HDOD" evidence="2">
    <location>
        <begin position="204"/>
        <end position="393"/>
    </location>
</feature>